<evidence type="ECO:0000313" key="4">
    <source>
        <dbReference type="Proteomes" id="UP000078516"/>
    </source>
</evidence>
<dbReference type="Proteomes" id="UP000078516">
    <property type="component" value="Unassembled WGS sequence"/>
</dbReference>
<evidence type="ECO:0000256" key="1">
    <source>
        <dbReference type="SAM" id="SignalP"/>
    </source>
</evidence>
<dbReference type="Pfam" id="PF20585">
    <property type="entry name" value="Pectate_lyase_5"/>
    <property type="match status" value="1"/>
</dbReference>
<evidence type="ECO:0000259" key="2">
    <source>
        <dbReference type="Pfam" id="PF17936"/>
    </source>
</evidence>
<proteinExistence type="predicted"/>
<dbReference type="Pfam" id="PF17936">
    <property type="entry name" value="Big_6"/>
    <property type="match status" value="2"/>
</dbReference>
<feature type="chain" id="PRO_5008100964" description="Bacterial Ig domain-containing protein" evidence="1">
    <location>
        <begin position="29"/>
        <end position="715"/>
    </location>
</feature>
<gene>
    <name evidence="3" type="ORF">A6E74_01980</name>
</gene>
<feature type="signal peptide" evidence="1">
    <location>
        <begin position="1"/>
        <end position="28"/>
    </location>
</feature>
<dbReference type="AlphaFoldDB" id="A0A179EVI2"/>
<dbReference type="InterPro" id="IPR041498">
    <property type="entry name" value="Big_6"/>
</dbReference>
<dbReference type="EMBL" id="LWMN01000001">
    <property type="protein sequence ID" value="OAQ57162.1"/>
    <property type="molecule type" value="Genomic_DNA"/>
</dbReference>
<reference evidence="3 4" key="1">
    <citation type="submission" date="2016-04" db="EMBL/GenBank/DDBJ databases">
        <title>Draft genome of an Enterococcus thailandicus strain isolated from bovine feces.</title>
        <authorList>
            <person name="Beukers A.G."/>
            <person name="Zaheer R."/>
            <person name="Goji N."/>
            <person name="Cook S.R."/>
            <person name="Amoako K."/>
            <person name="Chaves A.V."/>
            <person name="Ward M.P."/>
            <person name="Mcallister T.A."/>
        </authorList>
    </citation>
    <scope>NUCLEOTIDE SEQUENCE [LARGE SCALE GENOMIC DNA]</scope>
    <source>
        <strain evidence="3 4">F0711D 46</strain>
    </source>
</reference>
<dbReference type="RefSeq" id="WP_067481251.1">
    <property type="nucleotide sequence ID" value="NZ_JBKIZR010000002.1"/>
</dbReference>
<accession>A0A179EVI2</accession>
<feature type="domain" description="Bacterial Ig" evidence="2">
    <location>
        <begin position="494"/>
        <end position="563"/>
    </location>
</feature>
<protein>
    <recommendedName>
        <fullName evidence="2">Bacterial Ig domain-containing protein</fullName>
    </recommendedName>
</protein>
<keyword evidence="1" id="KW-0732">Signal</keyword>
<keyword evidence="4" id="KW-1185">Reference proteome</keyword>
<name>A0A179EVI2_ENTTH</name>
<dbReference type="InterPro" id="IPR013783">
    <property type="entry name" value="Ig-like_fold"/>
</dbReference>
<feature type="domain" description="Bacterial Ig" evidence="2">
    <location>
        <begin position="412"/>
        <end position="482"/>
    </location>
</feature>
<comment type="caution">
    <text evidence="3">The sequence shown here is derived from an EMBL/GenBank/DDBJ whole genome shotgun (WGS) entry which is preliminary data.</text>
</comment>
<organism evidence="3 4">
    <name type="scientific">Enterococcus thailandicus</name>
    <dbReference type="NCBI Taxonomy" id="417368"/>
    <lineage>
        <taxon>Bacteria</taxon>
        <taxon>Bacillati</taxon>
        <taxon>Bacillota</taxon>
        <taxon>Bacilli</taxon>
        <taxon>Lactobacillales</taxon>
        <taxon>Enterococcaceae</taxon>
        <taxon>Enterococcus</taxon>
    </lineage>
</organism>
<sequence>MKKSSIILSLSGVLFSVALLGQAQSVKAETSQPAIEVKQVENNVDVSTWEEFKEAINDDTVTDISLSSDITMATTESITNLSKNIHGNGHTIDADLHQLYFTKADAVGLMENVKIINTDIYGLLWSSHTANITYKNVEHTGRQMIYLPEGKLTLDGKVSSVSTTEEVYQGKELEVKPGAVINFENESTTIPAVHMIHSKGILSVGKDAQVTIKSNTTSVLGGTNFSFVNEGNIVATSADDRGINLGASSTLELKDGSHLKIHTDDTVYESILVTSGNLFVRKGATIEADSTGNQSTIIAGKEIIFENGSNYSITNHHKEGPVLGGYATTAHVTLDSETGYKLWWVDRVEEAEPEEVIAGPVKSSFSILGYTHAGIKTSDFSSTDEHFGTTPFANYGKIQGGAFVDDGIVIEKPVFNAVTDQDKELTGTGTPGATVNAYVDGVLIGTGTVDSEGNWTITIDPQAEGTKVDVNQVVDGKESEMVSQVVTHEEKVDAPVFNVVNDKDKQLTGLGVPGATINAYVDGVLLGTGTVEADGRWTITIEPQTEGTKIDVNQVIDGNESEFVSQIVSHLDQTVNFFKTGYWQSYGLILEGSMDNGNLDLTNQDAVKKTLHLTAADGTEVGTIACANQDWYNHGVFNGYQGIIDNTLLGGLEPGEYKLSVTLQVDDFDETQDLNVTGSVRDDYQHVFTDIEETTVGSHTISTLDKDGIGYLVVK</sequence>
<evidence type="ECO:0000313" key="3">
    <source>
        <dbReference type="EMBL" id="OAQ57162.1"/>
    </source>
</evidence>
<dbReference type="Gene3D" id="2.60.40.10">
    <property type="entry name" value="Immunoglobulins"/>
    <property type="match status" value="2"/>
</dbReference>
<dbReference type="InterPro" id="IPR046776">
    <property type="entry name" value="Pectate_lyase_5"/>
</dbReference>